<protein>
    <recommendedName>
        <fullName evidence="4">DUF2130 domain-containing protein</fullName>
    </recommendedName>
</protein>
<accession>A0A1F8B5J2</accession>
<comment type="caution">
    <text evidence="2">The sequence shown here is derived from an EMBL/GenBank/DDBJ whole genome shotgun (WGS) entry which is preliminary data.</text>
</comment>
<evidence type="ECO:0008006" key="4">
    <source>
        <dbReference type="Google" id="ProtNLM"/>
    </source>
</evidence>
<evidence type="ECO:0000313" key="3">
    <source>
        <dbReference type="Proteomes" id="UP000176404"/>
    </source>
</evidence>
<name>A0A1F8B5J2_9BACT</name>
<gene>
    <name evidence="2" type="ORF">A2892_05570</name>
</gene>
<dbReference type="EMBL" id="MGHD01000022">
    <property type="protein sequence ID" value="OGM59302.1"/>
    <property type="molecule type" value="Genomic_DNA"/>
</dbReference>
<sequence>MVETFRCPHCGKQIEIDEVLRHQVEDTLRKKLEARIKTELNKKTSEVIEDLRRQLVERDKKVDEFREQELRLRAERRKIEDREKELKLELQRQIDQEKKKLEEEVFKQAAEEHRLKDLEKDKKISQLQLQLEEALRKSKIGSQQLQGEVLELDLEETLRTSFPNDELEPVGKGVKGADIRQIVKSPKGYVCGVILWEAKRTKAWKDLWISKLKEDLRGEKANIPVIVTSTLPKGIENGFGLKDGVWIVNFSLIIPLATLLRKNLLDIGFQKALSVHKGEKKDYLYEYVTSHEFRQQLEALVEVYREMQEQVAKERIAFERMWKAREGQIRRLVNSTANVVGSIQGRIGTSALQIKGLDLPELESGKD</sequence>
<organism evidence="2 3">
    <name type="scientific">Candidatus Woesebacteria bacterium RIFCSPLOWO2_01_FULL_39_10b</name>
    <dbReference type="NCBI Taxonomy" id="1802517"/>
    <lineage>
        <taxon>Bacteria</taxon>
        <taxon>Candidatus Woeseibacteriota</taxon>
    </lineage>
</organism>
<reference evidence="2 3" key="1">
    <citation type="journal article" date="2016" name="Nat. Commun.">
        <title>Thousands of microbial genomes shed light on interconnected biogeochemical processes in an aquifer system.</title>
        <authorList>
            <person name="Anantharaman K."/>
            <person name="Brown C.T."/>
            <person name="Hug L.A."/>
            <person name="Sharon I."/>
            <person name="Castelle C.J."/>
            <person name="Probst A.J."/>
            <person name="Thomas B.C."/>
            <person name="Singh A."/>
            <person name="Wilkins M.J."/>
            <person name="Karaoz U."/>
            <person name="Brodie E.L."/>
            <person name="Williams K.H."/>
            <person name="Hubbard S.S."/>
            <person name="Banfield J.F."/>
        </authorList>
    </citation>
    <scope>NUCLEOTIDE SEQUENCE [LARGE SCALE GENOMIC DNA]</scope>
</reference>
<evidence type="ECO:0000256" key="1">
    <source>
        <dbReference type="SAM" id="Coils"/>
    </source>
</evidence>
<dbReference type="AlphaFoldDB" id="A0A1F8B5J2"/>
<dbReference type="InterPro" id="IPR019219">
    <property type="entry name" value="DUF2130"/>
</dbReference>
<proteinExistence type="predicted"/>
<keyword evidence="1" id="KW-0175">Coiled coil</keyword>
<dbReference type="Pfam" id="PF09903">
    <property type="entry name" value="DUF2130"/>
    <property type="match status" value="1"/>
</dbReference>
<dbReference type="STRING" id="1802517.A2892_05570"/>
<evidence type="ECO:0000313" key="2">
    <source>
        <dbReference type="EMBL" id="OGM59302.1"/>
    </source>
</evidence>
<feature type="coiled-coil region" evidence="1">
    <location>
        <begin position="290"/>
        <end position="317"/>
    </location>
</feature>
<feature type="coiled-coil region" evidence="1">
    <location>
        <begin position="48"/>
        <end position="135"/>
    </location>
</feature>
<dbReference type="Proteomes" id="UP000176404">
    <property type="component" value="Unassembled WGS sequence"/>
</dbReference>